<organism evidence="14 15">
    <name type="scientific">Brassica cretica</name>
    <name type="common">Mustard</name>
    <dbReference type="NCBI Taxonomy" id="69181"/>
    <lineage>
        <taxon>Eukaryota</taxon>
        <taxon>Viridiplantae</taxon>
        <taxon>Streptophyta</taxon>
        <taxon>Embryophyta</taxon>
        <taxon>Tracheophyta</taxon>
        <taxon>Spermatophyta</taxon>
        <taxon>Magnoliopsida</taxon>
        <taxon>eudicotyledons</taxon>
        <taxon>Gunneridae</taxon>
        <taxon>Pentapetalae</taxon>
        <taxon>rosids</taxon>
        <taxon>malvids</taxon>
        <taxon>Brassicales</taxon>
        <taxon>Brassicaceae</taxon>
        <taxon>Brassiceae</taxon>
        <taxon>Brassica</taxon>
    </lineage>
</organism>
<evidence type="ECO:0000256" key="6">
    <source>
        <dbReference type="ARBA" id="ARBA00022525"/>
    </source>
</evidence>
<sequence>MRTSGDRAVTTAFMSRVIAAEKPDLIVFTGDNIYGSDVKDAVKSMDAAFAPAIASKIPWVAVLGNHDQESTLTRQELMNYIVKLPNTLSQVNPPEAAHYIDGFGNYNLEIHGVAESSLQNKSLLNLYFLDSGDYSSVQSLKGYDWIKTSQQFWYDQTSKRLQREYTEEPNPQQGTAPGLAYFHIPFPEFDNFDTKSATTGVRQEGTGSATTNSGFFTTLVARGDVKSVFVGHDHVNDFCGELKGVNLCYGGGFGYHAYGKAGWERRARVVVADLNKKGTGSWGDVKSIRTWKRLDDEHLSVIDAQVLWNSSPSGSEPGHQECSYLDWRKKLTRHNTEPARKWRRLQPQRKGSKTRKPPTTVEPKHTATEKRKTWLTNSKELQLACAIIFENQKQSPSPAKKSKPTTPPPRHYHTTPPPQPKKGLASKRKAPTSEEIRRSHQNVSQTLTARTSQGLDLKDSPIERPTSQAENREITSLTTEQSPYGGISEDRLPTDKQDPTPYDAQIWLDPVRVSEISLGKPLLQANGCFPHHHSKGSDSPSSDVGADQPEEKVYREELREKARRKTPRTRKEKKGGEGEPTRPTERQRSDLLPDGIWFFGGSWEERVKRTRRSKALKRLQPNPSSSFFLGAITMADNKRTSMFDFFLLSVFLVCLCLAPVPMSAQGRKLSFGVNGQFKILQVADMHYANGATTRCQNVLSSQLAHCSDLNTTAFMSRVIAAEKPDLIVFTGDNIFGSDVKGAVKSMNAAFAPAIAAKIPWVAVLGNHDQESTLSRKELMKHIVKLPNTLSKVNPPEAAHYIDGFGNNNLQIHGAAESSLHNKSVLNLYFLDSGDYSSVHNIKGYDWIKTSQQFWFDQTSKRLQREYNKEPNPQQGAAPGLAYFHIPLREFWFFNSKNAAKGVRQEVTGSATINSGFFTTLVTRGDVKSVFVGHDHLNDFCGELKGLNLCYGGGFGYHAYGKAGWERRARVVVADLNKKGTGSWGDVKSIRTWKRLDDQHLSVIDEQVLWTRSPK</sequence>
<evidence type="ECO:0000259" key="13">
    <source>
        <dbReference type="Pfam" id="PF00149"/>
    </source>
</evidence>
<dbReference type="PANTHER" id="PTHR32440">
    <property type="entry name" value="PHOSPHATASE DCR2-RELATED-RELATED"/>
    <property type="match status" value="1"/>
</dbReference>
<keyword evidence="11" id="KW-0325">Glycoprotein</keyword>
<proteinExistence type="inferred from homology"/>
<comment type="caution">
    <text evidence="14">The sequence shown here is derived from an EMBL/GenBank/DDBJ whole genome shotgun (WGS) entry which is preliminary data.</text>
</comment>
<dbReference type="GO" id="GO:0016788">
    <property type="term" value="F:hydrolase activity, acting on ester bonds"/>
    <property type="evidence" value="ECO:0007669"/>
    <property type="project" value="TreeGrafter"/>
</dbReference>
<reference evidence="14" key="1">
    <citation type="submission" date="2019-12" db="EMBL/GenBank/DDBJ databases">
        <title>Genome sequencing and annotation of Brassica cretica.</title>
        <authorList>
            <person name="Studholme D.J."/>
            <person name="Sarris P.F."/>
        </authorList>
    </citation>
    <scope>NUCLEOTIDE SEQUENCE</scope>
    <source>
        <strain evidence="14">PFS-001/15</strain>
        <tissue evidence="14">Leaf</tissue>
    </source>
</reference>
<comment type="similarity">
    <text evidence="4">Belongs to the metallophosphoesterase superfamily. Purple acid phosphatase family.</text>
</comment>
<keyword evidence="8" id="KW-0732">Signal</keyword>
<protein>
    <recommendedName>
        <fullName evidence="13">Calcineurin-like phosphoesterase domain-containing protein</fullName>
    </recommendedName>
</protein>
<comment type="cofactor">
    <cofactor evidence="2">
        <name>Fe cation</name>
        <dbReference type="ChEBI" id="CHEBI:24875"/>
    </cofactor>
</comment>
<gene>
    <name evidence="14" type="ORF">F2Q68_00004096</name>
</gene>
<feature type="compositionally biased region" description="Basic and acidic residues" evidence="12">
    <location>
        <begin position="574"/>
        <end position="588"/>
    </location>
</feature>
<evidence type="ECO:0000256" key="4">
    <source>
        <dbReference type="ARBA" id="ARBA00008723"/>
    </source>
</evidence>
<feature type="domain" description="Calcineurin-like phosphoesterase" evidence="13">
    <location>
        <begin position="677"/>
        <end position="935"/>
    </location>
</feature>
<dbReference type="GO" id="GO:0005576">
    <property type="term" value="C:extracellular region"/>
    <property type="evidence" value="ECO:0007669"/>
    <property type="project" value="UniProtKB-SubCell"/>
</dbReference>
<evidence type="ECO:0000256" key="10">
    <source>
        <dbReference type="ARBA" id="ARBA00023004"/>
    </source>
</evidence>
<evidence type="ECO:0000256" key="11">
    <source>
        <dbReference type="ARBA" id="ARBA00023180"/>
    </source>
</evidence>
<feature type="region of interest" description="Disordered" evidence="12">
    <location>
        <begin position="529"/>
        <end position="588"/>
    </location>
</feature>
<dbReference type="Gene3D" id="3.60.21.10">
    <property type="match status" value="2"/>
</dbReference>
<keyword evidence="6" id="KW-0964">Secreted</keyword>
<dbReference type="GO" id="GO:0046872">
    <property type="term" value="F:metal ion binding"/>
    <property type="evidence" value="ECO:0007669"/>
    <property type="project" value="UniProtKB-KW"/>
</dbReference>
<evidence type="ECO:0000256" key="3">
    <source>
        <dbReference type="ARBA" id="ARBA00004613"/>
    </source>
</evidence>
<dbReference type="FunFam" id="3.60.21.10:FF:000038">
    <property type="entry name" value="Probable inactive purple acid phosphatase 29"/>
    <property type="match status" value="2"/>
</dbReference>
<dbReference type="GO" id="GO:0005737">
    <property type="term" value="C:cytoplasm"/>
    <property type="evidence" value="ECO:0007669"/>
    <property type="project" value="TreeGrafter"/>
</dbReference>
<feature type="compositionally biased region" description="Basic and acidic residues" evidence="12">
    <location>
        <begin position="488"/>
        <end position="498"/>
    </location>
</feature>
<evidence type="ECO:0000256" key="7">
    <source>
        <dbReference type="ARBA" id="ARBA00022723"/>
    </source>
</evidence>
<dbReference type="Pfam" id="PF00149">
    <property type="entry name" value="Metallophos"/>
    <property type="match status" value="2"/>
</dbReference>
<keyword evidence="10" id="KW-0408">Iron</keyword>
<keyword evidence="7" id="KW-0479">Metal-binding</keyword>
<accession>A0A8S9JDF5</accession>
<evidence type="ECO:0000256" key="5">
    <source>
        <dbReference type="ARBA" id="ARBA00011738"/>
    </source>
</evidence>
<name>A0A8S9JDF5_BRACR</name>
<evidence type="ECO:0000256" key="12">
    <source>
        <dbReference type="SAM" id="MobiDB-lite"/>
    </source>
</evidence>
<dbReference type="SUPFAM" id="SSF56300">
    <property type="entry name" value="Metallo-dependent phosphatases"/>
    <property type="match status" value="2"/>
</dbReference>
<feature type="compositionally biased region" description="Pro residues" evidence="12">
    <location>
        <begin position="405"/>
        <end position="420"/>
    </location>
</feature>
<dbReference type="EMBL" id="QGKW02001660">
    <property type="protein sequence ID" value="KAF2580055.1"/>
    <property type="molecule type" value="Genomic_DNA"/>
</dbReference>
<comment type="subcellular location">
    <subcellularLocation>
        <location evidence="3">Secreted</location>
    </subcellularLocation>
</comment>
<feature type="compositionally biased region" description="Basic residues" evidence="12">
    <location>
        <begin position="561"/>
        <end position="573"/>
    </location>
</feature>
<evidence type="ECO:0000256" key="8">
    <source>
        <dbReference type="ARBA" id="ARBA00022729"/>
    </source>
</evidence>
<dbReference type="InterPro" id="IPR004843">
    <property type="entry name" value="Calcineurin-like_PHP"/>
</dbReference>
<evidence type="ECO:0000256" key="2">
    <source>
        <dbReference type="ARBA" id="ARBA00001962"/>
    </source>
</evidence>
<evidence type="ECO:0000256" key="1">
    <source>
        <dbReference type="ARBA" id="ARBA00001947"/>
    </source>
</evidence>
<dbReference type="AlphaFoldDB" id="A0A8S9JDF5"/>
<feature type="compositionally biased region" description="Basic and acidic residues" evidence="12">
    <location>
        <begin position="362"/>
        <end position="372"/>
    </location>
</feature>
<feature type="domain" description="Calcineurin-like phosphoesterase" evidence="13">
    <location>
        <begin position="10"/>
        <end position="235"/>
    </location>
</feature>
<evidence type="ECO:0000313" key="15">
    <source>
        <dbReference type="Proteomes" id="UP000712281"/>
    </source>
</evidence>
<feature type="compositionally biased region" description="Basic residues" evidence="12">
    <location>
        <begin position="341"/>
        <end position="356"/>
    </location>
</feature>
<feature type="compositionally biased region" description="Basic and acidic residues" evidence="12">
    <location>
        <begin position="549"/>
        <end position="560"/>
    </location>
</feature>
<keyword evidence="9" id="KW-0862">Zinc</keyword>
<dbReference type="Proteomes" id="UP000712281">
    <property type="component" value="Unassembled WGS sequence"/>
</dbReference>
<feature type="compositionally biased region" description="Polar residues" evidence="12">
    <location>
        <begin position="465"/>
        <end position="482"/>
    </location>
</feature>
<dbReference type="CDD" id="cd07383">
    <property type="entry name" value="MPP_Dcr2"/>
    <property type="match status" value="2"/>
</dbReference>
<feature type="region of interest" description="Disordered" evidence="12">
    <location>
        <begin position="389"/>
        <end position="502"/>
    </location>
</feature>
<feature type="compositionally biased region" description="Polar residues" evidence="12">
    <location>
        <begin position="441"/>
        <end position="454"/>
    </location>
</feature>
<dbReference type="InterPro" id="IPR029052">
    <property type="entry name" value="Metallo-depent_PP-like"/>
</dbReference>
<evidence type="ECO:0000256" key="9">
    <source>
        <dbReference type="ARBA" id="ARBA00022833"/>
    </source>
</evidence>
<dbReference type="PANTHER" id="PTHR32440:SF28">
    <property type="entry name" value="CALCINEURIN-LIKE PHOSPHOESTERASE DOMAIN-CONTAINING PROTEIN"/>
    <property type="match status" value="1"/>
</dbReference>
<feature type="region of interest" description="Disordered" evidence="12">
    <location>
        <begin position="335"/>
        <end position="375"/>
    </location>
</feature>
<evidence type="ECO:0000313" key="14">
    <source>
        <dbReference type="EMBL" id="KAF2580055.1"/>
    </source>
</evidence>
<comment type="cofactor">
    <cofactor evidence="1">
        <name>Zn(2+)</name>
        <dbReference type="ChEBI" id="CHEBI:29105"/>
    </cofactor>
</comment>
<comment type="subunit">
    <text evidence="5">Homodimer.</text>
</comment>